<comment type="caution">
    <text evidence="2">The sequence shown here is derived from an EMBL/GenBank/DDBJ whole genome shotgun (WGS) entry which is preliminary data.</text>
</comment>
<feature type="compositionally biased region" description="Basic residues" evidence="1">
    <location>
        <begin position="100"/>
        <end position="117"/>
    </location>
</feature>
<accession>A0A9Q1DF49</accession>
<feature type="compositionally biased region" description="Acidic residues" evidence="1">
    <location>
        <begin position="40"/>
        <end position="53"/>
    </location>
</feature>
<dbReference type="AlphaFoldDB" id="A0A9Q1DF49"/>
<sequence length="160" mass="18142">MLTHRGVDEDKTIHCLCSRAFAQDREWYRWGWKTRSVDPEAAEDNGEAIEGEEERGQWQQQEEEEERAWEEEEEDIDEEASLMVSMGLPLAFSSSSQSKRERKPHHRQNGVRGRRCGSHWEEEPEAPPTQEVLCDGQAQALGPGPEEGRGSRPQGSGGPV</sequence>
<evidence type="ECO:0000313" key="2">
    <source>
        <dbReference type="EMBL" id="KAJ8268627.1"/>
    </source>
</evidence>
<organism evidence="2 3">
    <name type="scientific">Conger conger</name>
    <name type="common">Conger eel</name>
    <name type="synonym">Muraena conger</name>
    <dbReference type="NCBI Taxonomy" id="82655"/>
    <lineage>
        <taxon>Eukaryota</taxon>
        <taxon>Metazoa</taxon>
        <taxon>Chordata</taxon>
        <taxon>Craniata</taxon>
        <taxon>Vertebrata</taxon>
        <taxon>Euteleostomi</taxon>
        <taxon>Actinopterygii</taxon>
        <taxon>Neopterygii</taxon>
        <taxon>Teleostei</taxon>
        <taxon>Anguilliformes</taxon>
        <taxon>Congridae</taxon>
        <taxon>Conger</taxon>
    </lineage>
</organism>
<reference evidence="2" key="1">
    <citation type="journal article" date="2023" name="Science">
        <title>Genome structures resolve the early diversification of teleost fishes.</title>
        <authorList>
            <person name="Parey E."/>
            <person name="Louis A."/>
            <person name="Montfort J."/>
            <person name="Bouchez O."/>
            <person name="Roques C."/>
            <person name="Iampietro C."/>
            <person name="Lluch J."/>
            <person name="Castinel A."/>
            <person name="Donnadieu C."/>
            <person name="Desvignes T."/>
            <person name="Floi Bucao C."/>
            <person name="Jouanno E."/>
            <person name="Wen M."/>
            <person name="Mejri S."/>
            <person name="Dirks R."/>
            <person name="Jansen H."/>
            <person name="Henkel C."/>
            <person name="Chen W.J."/>
            <person name="Zahm M."/>
            <person name="Cabau C."/>
            <person name="Klopp C."/>
            <person name="Thompson A.W."/>
            <person name="Robinson-Rechavi M."/>
            <person name="Braasch I."/>
            <person name="Lecointre G."/>
            <person name="Bobe J."/>
            <person name="Postlethwait J.H."/>
            <person name="Berthelot C."/>
            <person name="Roest Crollius H."/>
            <person name="Guiguen Y."/>
        </authorList>
    </citation>
    <scope>NUCLEOTIDE SEQUENCE</scope>
    <source>
        <strain evidence="2">Concon-B</strain>
    </source>
</reference>
<dbReference type="Proteomes" id="UP001152803">
    <property type="component" value="Unassembled WGS sequence"/>
</dbReference>
<evidence type="ECO:0000313" key="3">
    <source>
        <dbReference type="Proteomes" id="UP001152803"/>
    </source>
</evidence>
<evidence type="ECO:0000256" key="1">
    <source>
        <dbReference type="SAM" id="MobiDB-lite"/>
    </source>
</evidence>
<feature type="compositionally biased region" description="Acidic residues" evidence="1">
    <location>
        <begin position="61"/>
        <end position="80"/>
    </location>
</feature>
<name>A0A9Q1DF49_CONCO</name>
<proteinExistence type="predicted"/>
<keyword evidence="3" id="KW-1185">Reference proteome</keyword>
<feature type="region of interest" description="Disordered" evidence="1">
    <location>
        <begin position="34"/>
        <end position="160"/>
    </location>
</feature>
<dbReference type="EMBL" id="JAFJMO010000009">
    <property type="protein sequence ID" value="KAJ8268627.1"/>
    <property type="molecule type" value="Genomic_DNA"/>
</dbReference>
<protein>
    <submittedName>
        <fullName evidence="2">Uncharacterized protein</fullName>
    </submittedName>
</protein>
<gene>
    <name evidence="2" type="ORF">COCON_G00137990</name>
</gene>